<feature type="transmembrane region" description="Helical" evidence="6">
    <location>
        <begin position="349"/>
        <end position="365"/>
    </location>
</feature>
<keyword evidence="5 6" id="KW-0472">Membrane</keyword>
<evidence type="ECO:0000259" key="8">
    <source>
        <dbReference type="Pfam" id="PF13567"/>
    </source>
</evidence>
<feature type="transmembrane region" description="Helical" evidence="6">
    <location>
        <begin position="27"/>
        <end position="44"/>
    </location>
</feature>
<feature type="transmembrane region" description="Helical" evidence="6">
    <location>
        <begin position="406"/>
        <end position="430"/>
    </location>
</feature>
<evidence type="ECO:0000256" key="5">
    <source>
        <dbReference type="ARBA" id="ARBA00023136"/>
    </source>
</evidence>
<sequence length="646" mass="72699">MPLLPISLGLILGIFLSFISGGNATAAGLTITSLLAFVILLLIFHQLFKINSFPKIIPVIAFSLSFVLIGFCNLELQKESLSDPNELTGCVNFGTVFKTKISESGYQTIHLSLEKSINRSIQVAARGNMILTLDTLNGIYRTGDFIAFKTRIDPFQNETNPGSFDAEYYYGTHRYIGRAFITSNCIMKTGSRENLTIFLSKWQDEIGQKMKSWLPESVAGIGVALLLGNKADIDPEIMDSFSNTGAMHVLAVSGLHVGIILLVFQYIFGFFSRWISKKQAVVFSVILIWGFGLLSGASPSVIRAVVMFSILALGQILSRKNNGMNNLILSAILLLMYDPYYLFDVGFQLSYVALTGILLFQRPIYKLIHIKYKWLDWLWKGSAVGIAATIATTPFMLYWFHQFPNYFLLSNIVVMLFGFIVLLLLIVLVFTAWIPYFNALIIFLTAFSLEALITGIQAVDKIPGGVSGGFELNFFQFLLIGTLIGYCFHKLLIKQTLPKVALTAMAVCLMFISWKREAKFEKNEFQVFSAKTFCGMIQYNGKLITFTEDSSGNRQVLQIFKNAVRNAGLNPEKSIILKSRNKLLLNGKQICFLKENNGWKFKIGEQEFNYLSKGTPGKDHPKELLSQRLQYYLYREEKIKPFRIAI</sequence>
<evidence type="ECO:0000259" key="7">
    <source>
        <dbReference type="Pfam" id="PF03772"/>
    </source>
</evidence>
<dbReference type="NCBIfam" id="TIGR00360">
    <property type="entry name" value="ComEC_N-term"/>
    <property type="match status" value="1"/>
</dbReference>
<proteinExistence type="predicted"/>
<dbReference type="InterPro" id="IPR025405">
    <property type="entry name" value="DUF4131"/>
</dbReference>
<organism evidence="9 10">
    <name type="scientific">Fluviicola chungangensis</name>
    <dbReference type="NCBI Taxonomy" id="2597671"/>
    <lineage>
        <taxon>Bacteria</taxon>
        <taxon>Pseudomonadati</taxon>
        <taxon>Bacteroidota</taxon>
        <taxon>Flavobacteriia</taxon>
        <taxon>Flavobacteriales</taxon>
        <taxon>Crocinitomicaceae</taxon>
        <taxon>Fluviicola</taxon>
    </lineage>
</organism>
<dbReference type="Pfam" id="PF03772">
    <property type="entry name" value="Competence"/>
    <property type="match status" value="1"/>
</dbReference>
<protein>
    <submittedName>
        <fullName evidence="9">ComEC/Rec2 family competence protein</fullName>
    </submittedName>
</protein>
<feature type="transmembrane region" description="Helical" evidence="6">
    <location>
        <begin position="437"/>
        <end position="458"/>
    </location>
</feature>
<feature type="transmembrane region" description="Helical" evidence="6">
    <location>
        <begin position="245"/>
        <end position="268"/>
    </location>
</feature>
<dbReference type="RefSeq" id="WP_144332970.1">
    <property type="nucleotide sequence ID" value="NZ_VLPL01000004.1"/>
</dbReference>
<evidence type="ECO:0000313" key="10">
    <source>
        <dbReference type="Proteomes" id="UP000316008"/>
    </source>
</evidence>
<name>A0A556MY62_9FLAO</name>
<dbReference type="Proteomes" id="UP000316008">
    <property type="component" value="Unassembled WGS sequence"/>
</dbReference>
<evidence type="ECO:0000256" key="6">
    <source>
        <dbReference type="SAM" id="Phobius"/>
    </source>
</evidence>
<dbReference type="AlphaFoldDB" id="A0A556MY62"/>
<evidence type="ECO:0000256" key="4">
    <source>
        <dbReference type="ARBA" id="ARBA00022989"/>
    </source>
</evidence>
<evidence type="ECO:0000256" key="1">
    <source>
        <dbReference type="ARBA" id="ARBA00004651"/>
    </source>
</evidence>
<dbReference type="EMBL" id="VLPL01000004">
    <property type="protein sequence ID" value="TSJ44857.1"/>
    <property type="molecule type" value="Genomic_DNA"/>
</dbReference>
<dbReference type="PANTHER" id="PTHR30619:SF1">
    <property type="entry name" value="RECOMBINATION PROTEIN 2"/>
    <property type="match status" value="1"/>
</dbReference>
<keyword evidence="3 6" id="KW-0812">Transmembrane</keyword>
<dbReference type="Pfam" id="PF13567">
    <property type="entry name" value="DUF4131"/>
    <property type="match status" value="1"/>
</dbReference>
<gene>
    <name evidence="9" type="ORF">FO442_09675</name>
</gene>
<dbReference type="InterPro" id="IPR004477">
    <property type="entry name" value="ComEC_N"/>
</dbReference>
<keyword evidence="4 6" id="KW-1133">Transmembrane helix</keyword>
<evidence type="ECO:0000313" key="9">
    <source>
        <dbReference type="EMBL" id="TSJ44857.1"/>
    </source>
</evidence>
<dbReference type="PANTHER" id="PTHR30619">
    <property type="entry name" value="DNA INTERNALIZATION/COMPETENCE PROTEIN COMEC/REC2"/>
    <property type="match status" value="1"/>
</dbReference>
<feature type="transmembrane region" description="Helical" evidence="6">
    <location>
        <begin position="280"/>
        <end position="295"/>
    </location>
</feature>
<keyword evidence="10" id="KW-1185">Reference proteome</keyword>
<dbReference type="InterPro" id="IPR052159">
    <property type="entry name" value="Competence_DNA_uptake"/>
</dbReference>
<reference evidence="9 10" key="1">
    <citation type="submission" date="2019-07" db="EMBL/GenBank/DDBJ databases">
        <authorList>
            <person name="Huq M.A."/>
        </authorList>
    </citation>
    <scope>NUCLEOTIDE SEQUENCE [LARGE SCALE GENOMIC DNA]</scope>
    <source>
        <strain evidence="9 10">MAH-3</strain>
    </source>
</reference>
<feature type="domain" description="ComEC/Rec2-related protein" evidence="7">
    <location>
        <begin position="225"/>
        <end position="487"/>
    </location>
</feature>
<dbReference type="GO" id="GO:0005886">
    <property type="term" value="C:plasma membrane"/>
    <property type="evidence" value="ECO:0007669"/>
    <property type="project" value="UniProtKB-SubCell"/>
</dbReference>
<keyword evidence="2" id="KW-1003">Cell membrane</keyword>
<accession>A0A556MY62</accession>
<feature type="transmembrane region" description="Helical" evidence="6">
    <location>
        <begin position="470"/>
        <end position="489"/>
    </location>
</feature>
<feature type="domain" description="DUF4131" evidence="8">
    <location>
        <begin position="31"/>
        <end position="171"/>
    </location>
</feature>
<evidence type="ECO:0000256" key="3">
    <source>
        <dbReference type="ARBA" id="ARBA00022692"/>
    </source>
</evidence>
<dbReference type="OrthoDB" id="9761531at2"/>
<comment type="caution">
    <text evidence="9">The sequence shown here is derived from an EMBL/GenBank/DDBJ whole genome shotgun (WGS) entry which is preliminary data.</text>
</comment>
<evidence type="ECO:0000256" key="2">
    <source>
        <dbReference type="ARBA" id="ARBA00022475"/>
    </source>
</evidence>
<comment type="subcellular location">
    <subcellularLocation>
        <location evidence="1">Cell membrane</location>
        <topology evidence="1">Multi-pass membrane protein</topology>
    </subcellularLocation>
</comment>
<feature type="transmembrane region" description="Helical" evidence="6">
    <location>
        <begin position="377"/>
        <end position="400"/>
    </location>
</feature>